<evidence type="ECO:0000256" key="1">
    <source>
        <dbReference type="SAM" id="Phobius"/>
    </source>
</evidence>
<evidence type="ECO:0000313" key="2">
    <source>
        <dbReference type="EMBL" id="AFG38328.1"/>
    </source>
</evidence>
<feature type="transmembrane region" description="Helical" evidence="1">
    <location>
        <begin position="116"/>
        <end position="136"/>
    </location>
</feature>
<dbReference type="HOGENOM" id="CLU_089225_3_0_12"/>
<dbReference type="PATRIC" id="fig|889378.3.peg.2267"/>
<dbReference type="AlphaFoldDB" id="H9ULD5"/>
<gene>
    <name evidence="2" type="ordered locus">Spiaf_2295</name>
</gene>
<feature type="transmembrane region" description="Helical" evidence="1">
    <location>
        <begin position="148"/>
        <end position="171"/>
    </location>
</feature>
<accession>H9ULD5</accession>
<feature type="transmembrane region" description="Helical" evidence="1">
    <location>
        <begin position="43"/>
        <end position="63"/>
    </location>
</feature>
<proteinExistence type="predicted"/>
<keyword evidence="1" id="KW-0472">Membrane</keyword>
<dbReference type="RefSeq" id="WP_014456310.1">
    <property type="nucleotide sequence ID" value="NC_017098.1"/>
</dbReference>
<dbReference type="STRING" id="889378.Spiaf_2295"/>
<dbReference type="InterPro" id="IPR017195">
    <property type="entry name" value="ABC_thiamin-permease_prd"/>
</dbReference>
<reference evidence="3" key="1">
    <citation type="journal article" date="2013" name="Stand. Genomic Sci.">
        <title>Complete genome sequence of the halophilic bacterium Spirochaeta africana type strain (Z-7692(T)) from the alkaline Lake Magadi in the East African Rift.</title>
        <authorList>
            <person name="Liolos K."/>
            <person name="Abt B."/>
            <person name="Scheuner C."/>
            <person name="Teshima H."/>
            <person name="Held B."/>
            <person name="Lapidus A."/>
            <person name="Nolan M."/>
            <person name="Lucas S."/>
            <person name="Deshpande S."/>
            <person name="Cheng J.F."/>
            <person name="Tapia R."/>
            <person name="Goodwin L.A."/>
            <person name="Pitluck S."/>
            <person name="Pagani I."/>
            <person name="Ivanova N."/>
            <person name="Mavromatis K."/>
            <person name="Mikhailova N."/>
            <person name="Huntemann M."/>
            <person name="Pati A."/>
            <person name="Chen A."/>
            <person name="Palaniappan K."/>
            <person name="Land M."/>
            <person name="Rohde M."/>
            <person name="Tindall B.J."/>
            <person name="Detter J.C."/>
            <person name="Goker M."/>
            <person name="Bristow J."/>
            <person name="Eisen J.A."/>
            <person name="Markowitz V."/>
            <person name="Hugenholtz P."/>
            <person name="Woyke T."/>
            <person name="Klenk H.P."/>
            <person name="Kyrpides N.C."/>
        </authorList>
    </citation>
    <scope>NUCLEOTIDE SEQUENCE</scope>
    <source>
        <strain evidence="3">ATCC 700263 / DSM 8902 / Z-7692</strain>
    </source>
</reference>
<name>H9ULD5_SPIAZ</name>
<dbReference type="KEGG" id="sfc:Spiaf_2295"/>
<dbReference type="Proteomes" id="UP000007383">
    <property type="component" value="Chromosome"/>
</dbReference>
<dbReference type="Pfam" id="PF09819">
    <property type="entry name" value="ABC_cobalt"/>
    <property type="match status" value="1"/>
</dbReference>
<dbReference type="OrthoDB" id="8017424at2"/>
<feature type="transmembrane region" description="Helical" evidence="1">
    <location>
        <begin position="12"/>
        <end position="36"/>
    </location>
</feature>
<evidence type="ECO:0000313" key="3">
    <source>
        <dbReference type="Proteomes" id="UP000007383"/>
    </source>
</evidence>
<dbReference type="eggNOG" id="COG4721">
    <property type="taxonomic scope" value="Bacteria"/>
</dbReference>
<keyword evidence="3" id="KW-1185">Reference proteome</keyword>
<protein>
    <submittedName>
        <fullName evidence="2">Putative membrane protein</fullName>
    </submittedName>
</protein>
<dbReference type="EMBL" id="CP003282">
    <property type="protein sequence ID" value="AFG38328.1"/>
    <property type="molecule type" value="Genomic_DNA"/>
</dbReference>
<keyword evidence="1" id="KW-0812">Transmembrane</keyword>
<organism evidence="2 3">
    <name type="scientific">Spirochaeta africana (strain ATCC 700263 / DSM 8902 / Z-7692)</name>
    <dbReference type="NCBI Taxonomy" id="889378"/>
    <lineage>
        <taxon>Bacteria</taxon>
        <taxon>Pseudomonadati</taxon>
        <taxon>Spirochaetota</taxon>
        <taxon>Spirochaetia</taxon>
        <taxon>Spirochaetales</taxon>
        <taxon>Spirochaetaceae</taxon>
        <taxon>Spirochaeta</taxon>
    </lineage>
</organism>
<keyword evidence="1" id="KW-1133">Transmembrane helix</keyword>
<sequence>MNTRKTWGLREILSLIVISAVFGLLYLGWVQVWMLLQGIIGPLAMDIVFGVWFSGAIFCALMFPHPGAAFYSAMVSVITQVFAGNPSGLVMLLTGLVQGSGSEVPFLAARYRSRSLVMSLLAGLVTAQFSFVYTWFRFSYWTLEPGYVAAMWGIRSLSGTVLGGGLAYGLFRMVQAARQQSPAESEQDA</sequence>